<organism evidence="10 11">
    <name type="scientific">Coprinellus micaceus</name>
    <name type="common">Glistening ink-cap mushroom</name>
    <name type="synonym">Coprinus micaceus</name>
    <dbReference type="NCBI Taxonomy" id="71717"/>
    <lineage>
        <taxon>Eukaryota</taxon>
        <taxon>Fungi</taxon>
        <taxon>Dikarya</taxon>
        <taxon>Basidiomycota</taxon>
        <taxon>Agaricomycotina</taxon>
        <taxon>Agaricomycetes</taxon>
        <taxon>Agaricomycetidae</taxon>
        <taxon>Agaricales</taxon>
        <taxon>Agaricineae</taxon>
        <taxon>Psathyrellaceae</taxon>
        <taxon>Coprinellus</taxon>
    </lineage>
</organism>
<evidence type="ECO:0000256" key="7">
    <source>
        <dbReference type="ARBA" id="ARBA00023242"/>
    </source>
</evidence>
<dbReference type="GO" id="GO:0000462">
    <property type="term" value="P:maturation of SSU-rRNA from tricistronic rRNA transcript (SSU-rRNA, 5.8S rRNA, LSU-rRNA)"/>
    <property type="evidence" value="ECO:0007669"/>
    <property type="project" value="TreeGrafter"/>
</dbReference>
<dbReference type="AlphaFoldDB" id="A0A4Y7TW68"/>
<dbReference type="InterPro" id="IPR019310">
    <property type="entry name" value="Efg1"/>
</dbReference>
<evidence type="ECO:0000313" key="10">
    <source>
        <dbReference type="EMBL" id="TEB38184.1"/>
    </source>
</evidence>
<evidence type="ECO:0000313" key="11">
    <source>
        <dbReference type="Proteomes" id="UP000298030"/>
    </source>
</evidence>
<feature type="compositionally biased region" description="Basic and acidic residues" evidence="9">
    <location>
        <begin position="172"/>
        <end position="214"/>
    </location>
</feature>
<dbReference type="GO" id="GO:0005730">
    <property type="term" value="C:nucleolus"/>
    <property type="evidence" value="ECO:0007669"/>
    <property type="project" value="UniProtKB-SubCell"/>
</dbReference>
<sequence>MPPTRTNHKHKNADASSSKQEKKKKASNYQPRANALPGKQKIKAALRQARRLLAKEGLAANVKVDTERRIKALEAELEQTEVAQRERDLAVRYHKVKFFERQKVTRKLNQTKKAKESANESEKKKLEGELLRYRVDLNYILHYPKTRKYISLFPPDARHGASDASTPSPAPESDKTSKEREEIRSWVKECMKKGELPAEPELQRDFDKSSDHPPKAPPKSAQKFSSTVKKIASKDDQGDTNRPADIGEDDFFGNDDDDSSGESDED</sequence>
<feature type="compositionally biased region" description="Basic residues" evidence="9">
    <location>
        <begin position="1"/>
        <end position="11"/>
    </location>
</feature>
<evidence type="ECO:0000256" key="2">
    <source>
        <dbReference type="ARBA" id="ARBA00006916"/>
    </source>
</evidence>
<evidence type="ECO:0000256" key="5">
    <source>
        <dbReference type="ARBA" id="ARBA00022552"/>
    </source>
</evidence>
<dbReference type="OrthoDB" id="47732at2759"/>
<dbReference type="Pfam" id="PF10153">
    <property type="entry name" value="Efg1"/>
    <property type="match status" value="1"/>
</dbReference>
<comment type="caution">
    <text evidence="10">The sequence shown here is derived from an EMBL/GenBank/DDBJ whole genome shotgun (WGS) entry which is preliminary data.</text>
</comment>
<proteinExistence type="inferred from homology"/>
<reference evidence="10 11" key="1">
    <citation type="journal article" date="2019" name="Nat. Ecol. Evol.">
        <title>Megaphylogeny resolves global patterns of mushroom evolution.</title>
        <authorList>
            <person name="Varga T."/>
            <person name="Krizsan K."/>
            <person name="Foldi C."/>
            <person name="Dima B."/>
            <person name="Sanchez-Garcia M."/>
            <person name="Sanchez-Ramirez S."/>
            <person name="Szollosi G.J."/>
            <person name="Szarkandi J.G."/>
            <person name="Papp V."/>
            <person name="Albert L."/>
            <person name="Andreopoulos W."/>
            <person name="Angelini C."/>
            <person name="Antonin V."/>
            <person name="Barry K.W."/>
            <person name="Bougher N.L."/>
            <person name="Buchanan P."/>
            <person name="Buyck B."/>
            <person name="Bense V."/>
            <person name="Catcheside P."/>
            <person name="Chovatia M."/>
            <person name="Cooper J."/>
            <person name="Damon W."/>
            <person name="Desjardin D."/>
            <person name="Finy P."/>
            <person name="Geml J."/>
            <person name="Haridas S."/>
            <person name="Hughes K."/>
            <person name="Justo A."/>
            <person name="Karasinski D."/>
            <person name="Kautmanova I."/>
            <person name="Kiss B."/>
            <person name="Kocsube S."/>
            <person name="Kotiranta H."/>
            <person name="LaButti K.M."/>
            <person name="Lechner B.E."/>
            <person name="Liimatainen K."/>
            <person name="Lipzen A."/>
            <person name="Lukacs Z."/>
            <person name="Mihaltcheva S."/>
            <person name="Morgado L.N."/>
            <person name="Niskanen T."/>
            <person name="Noordeloos M.E."/>
            <person name="Ohm R.A."/>
            <person name="Ortiz-Santana B."/>
            <person name="Ovrebo C."/>
            <person name="Racz N."/>
            <person name="Riley R."/>
            <person name="Savchenko A."/>
            <person name="Shiryaev A."/>
            <person name="Soop K."/>
            <person name="Spirin V."/>
            <person name="Szebenyi C."/>
            <person name="Tomsovsky M."/>
            <person name="Tulloss R.E."/>
            <person name="Uehling J."/>
            <person name="Grigoriev I.V."/>
            <person name="Vagvolgyi C."/>
            <person name="Papp T."/>
            <person name="Martin F.M."/>
            <person name="Miettinen O."/>
            <person name="Hibbett D.S."/>
            <person name="Nagy L.G."/>
        </authorList>
    </citation>
    <scope>NUCLEOTIDE SEQUENCE [LARGE SCALE GENOMIC DNA]</scope>
    <source>
        <strain evidence="10 11">FP101781</strain>
    </source>
</reference>
<accession>A0A4Y7TW68</accession>
<dbReference type="GO" id="GO:0030688">
    <property type="term" value="C:preribosome, small subunit precursor"/>
    <property type="evidence" value="ECO:0007669"/>
    <property type="project" value="TreeGrafter"/>
</dbReference>
<evidence type="ECO:0000256" key="3">
    <source>
        <dbReference type="ARBA" id="ARBA00018689"/>
    </source>
</evidence>
<dbReference type="EMBL" id="QPFP01000003">
    <property type="protein sequence ID" value="TEB38184.1"/>
    <property type="molecule type" value="Genomic_DNA"/>
</dbReference>
<keyword evidence="11" id="KW-1185">Reference proteome</keyword>
<evidence type="ECO:0000256" key="1">
    <source>
        <dbReference type="ARBA" id="ARBA00004604"/>
    </source>
</evidence>
<comment type="subcellular location">
    <subcellularLocation>
        <location evidence="1">Nucleus</location>
        <location evidence="1">Nucleolus</location>
    </subcellularLocation>
</comment>
<evidence type="ECO:0000256" key="4">
    <source>
        <dbReference type="ARBA" id="ARBA00019827"/>
    </source>
</evidence>
<name>A0A4Y7TW68_COPMI</name>
<keyword evidence="7" id="KW-0539">Nucleus</keyword>
<dbReference type="PANTHER" id="PTHR33911">
    <property type="entry name" value="RRNA-PROCESSING PROTEIN EFG1"/>
    <property type="match status" value="1"/>
</dbReference>
<dbReference type="InterPro" id="IPR050786">
    <property type="entry name" value="EFG1_rRNA-proc"/>
</dbReference>
<feature type="compositionally biased region" description="Acidic residues" evidence="9">
    <location>
        <begin position="246"/>
        <end position="266"/>
    </location>
</feature>
<evidence type="ECO:0000256" key="9">
    <source>
        <dbReference type="SAM" id="MobiDB-lite"/>
    </source>
</evidence>
<keyword evidence="6 8" id="KW-0175">Coiled coil</keyword>
<feature type="region of interest" description="Disordered" evidence="9">
    <location>
        <begin position="157"/>
        <end position="266"/>
    </location>
</feature>
<evidence type="ECO:0000256" key="6">
    <source>
        <dbReference type="ARBA" id="ARBA00023054"/>
    </source>
</evidence>
<dbReference type="STRING" id="71717.A0A4Y7TW68"/>
<feature type="coiled-coil region" evidence="8">
    <location>
        <begin position="63"/>
        <end position="121"/>
    </location>
</feature>
<dbReference type="Proteomes" id="UP000298030">
    <property type="component" value="Unassembled WGS sequence"/>
</dbReference>
<dbReference type="PANTHER" id="PTHR33911:SF1">
    <property type="entry name" value="RRNA-PROCESSING PROTEIN EFG1"/>
    <property type="match status" value="1"/>
</dbReference>
<protein>
    <recommendedName>
        <fullName evidence="3">rRNA-processing protein EFG1</fullName>
    </recommendedName>
    <alternativeName>
        <fullName evidence="4">rRNA-processing protein efg1</fullName>
    </alternativeName>
</protein>
<evidence type="ECO:0000256" key="8">
    <source>
        <dbReference type="SAM" id="Coils"/>
    </source>
</evidence>
<comment type="similarity">
    <text evidence="2">Belongs to the EFG1 family.</text>
</comment>
<feature type="region of interest" description="Disordered" evidence="9">
    <location>
        <begin position="1"/>
        <end position="40"/>
    </location>
</feature>
<gene>
    <name evidence="10" type="ORF">FA13DRAFT_1620580</name>
</gene>
<keyword evidence="5" id="KW-0698">rRNA processing</keyword>